<evidence type="ECO:0000259" key="1">
    <source>
        <dbReference type="Pfam" id="PF01636"/>
    </source>
</evidence>
<keyword evidence="2" id="KW-0808">Transferase</keyword>
<feature type="domain" description="Aminoglycoside phosphotransferase" evidence="1">
    <location>
        <begin position="39"/>
        <end position="248"/>
    </location>
</feature>
<dbReference type="HOGENOM" id="CLU_029616_0_0_1"/>
<accession>K1VYD7</accession>
<dbReference type="AlphaFoldDB" id="K1VYD7"/>
<dbReference type="InterPro" id="IPR002575">
    <property type="entry name" value="Aminoglycoside_PTrfase"/>
</dbReference>
<evidence type="ECO:0000313" key="2">
    <source>
        <dbReference type="EMBL" id="EKD05616.1"/>
    </source>
</evidence>
<protein>
    <submittedName>
        <fullName evidence="2">Aminoglycoside phosphotransferase</fullName>
    </submittedName>
</protein>
<organism evidence="2 3">
    <name type="scientific">Trichosporon asahii var. asahii (strain CBS 8904)</name>
    <name type="common">Yeast</name>
    <dbReference type="NCBI Taxonomy" id="1220162"/>
    <lineage>
        <taxon>Eukaryota</taxon>
        <taxon>Fungi</taxon>
        <taxon>Dikarya</taxon>
        <taxon>Basidiomycota</taxon>
        <taxon>Agaricomycotina</taxon>
        <taxon>Tremellomycetes</taxon>
        <taxon>Trichosporonales</taxon>
        <taxon>Trichosporonaceae</taxon>
        <taxon>Trichosporon</taxon>
    </lineage>
</organism>
<dbReference type="Gene3D" id="3.90.1200.10">
    <property type="match status" value="1"/>
</dbReference>
<dbReference type="SUPFAM" id="SSF56112">
    <property type="entry name" value="Protein kinase-like (PK-like)"/>
    <property type="match status" value="1"/>
</dbReference>
<comment type="caution">
    <text evidence="2">The sequence shown here is derived from an EMBL/GenBank/DDBJ whole genome shotgun (WGS) entry which is preliminary data.</text>
</comment>
<dbReference type="InParanoid" id="K1VYD7"/>
<dbReference type="GO" id="GO:0016740">
    <property type="term" value="F:transferase activity"/>
    <property type="evidence" value="ECO:0007669"/>
    <property type="project" value="UniProtKB-KW"/>
</dbReference>
<gene>
    <name evidence="2" type="ORF">A1Q2_00106</name>
</gene>
<dbReference type="Pfam" id="PF01636">
    <property type="entry name" value="APH"/>
    <property type="match status" value="1"/>
</dbReference>
<dbReference type="Proteomes" id="UP000006757">
    <property type="component" value="Unassembled WGS sequence"/>
</dbReference>
<sequence length="303" mass="33952">MSPPTAELQAAGLTPAQAEVVEDKLGRVTLVKNMSWGNFDSTVLLVARKVGPFVIKACGPGIGRHHLDRELAAFRAGVTDRLGSHAARLLHVDEGLGVMVLNYLPGSLVFGSPFQLDPDTHRQAGRLLRQIHSNPQTDTEWDAKATRRSLDWLDKEHRIPQPDAALTRLILEDRISTLHPVEVVDTHGDYHPRNWLRDDAGTVRVIDWGRYERRPAFTDFIRCACQEWAEKPELGHAFAEGYGQDLRDTDDWKMEYLRQAVGTACWAPTIGDEKFEAQGIRMVAEALELLRPLAARLQSQSRG</sequence>
<dbReference type="EMBL" id="AMBO01000062">
    <property type="protein sequence ID" value="EKD05616.1"/>
    <property type="molecule type" value="Genomic_DNA"/>
</dbReference>
<keyword evidence="3" id="KW-1185">Reference proteome</keyword>
<proteinExistence type="predicted"/>
<dbReference type="InterPro" id="IPR011009">
    <property type="entry name" value="Kinase-like_dom_sf"/>
</dbReference>
<name>K1VYD7_TRIAC</name>
<reference evidence="2 3" key="1">
    <citation type="journal article" date="2012" name="Eukaryot. Cell">
        <title>Genome sequence of the Trichosporon asahii environmental strain CBS 8904.</title>
        <authorList>
            <person name="Yang R.Y."/>
            <person name="Li H.T."/>
            <person name="Zhu H."/>
            <person name="Zhou G.P."/>
            <person name="Wang M."/>
            <person name="Wang L."/>
        </authorList>
    </citation>
    <scope>NUCLEOTIDE SEQUENCE [LARGE SCALE GENOMIC DNA]</scope>
    <source>
        <strain evidence="2 3">CBS 8904</strain>
    </source>
</reference>
<evidence type="ECO:0000313" key="3">
    <source>
        <dbReference type="Proteomes" id="UP000006757"/>
    </source>
</evidence>